<dbReference type="RefSeq" id="WP_115902104.1">
    <property type="nucleotide sequence ID" value="NZ_QUNS01000010.1"/>
</dbReference>
<keyword evidence="2" id="KW-1185">Reference proteome</keyword>
<gene>
    <name evidence="1" type="ORF">C7448_11062</name>
</gene>
<sequence>MKKSILNLGKNLSKVEQKLINGGDESCPPINCYYGDTPPTMGASHCGTCQDYHNLLPICQSRVLISYECFPR</sequence>
<proteinExistence type="predicted"/>
<name>A0A3E0HH19_9FLAO</name>
<dbReference type="OrthoDB" id="1163945at2"/>
<reference evidence="1 2" key="1">
    <citation type="submission" date="2018-08" db="EMBL/GenBank/DDBJ databases">
        <title>Genomic Encyclopedia of Type Strains, Phase IV (KMG-IV): sequencing the most valuable type-strain genomes for metagenomic binning, comparative biology and taxonomic classification.</title>
        <authorList>
            <person name="Goeker M."/>
        </authorList>
    </citation>
    <scope>NUCLEOTIDE SEQUENCE [LARGE SCALE GENOMIC DNA]</scope>
    <source>
        <strain evidence="1 2">DSM 18841</strain>
    </source>
</reference>
<evidence type="ECO:0000313" key="2">
    <source>
        <dbReference type="Proteomes" id="UP000256884"/>
    </source>
</evidence>
<evidence type="ECO:0000313" key="1">
    <source>
        <dbReference type="EMBL" id="REH45034.1"/>
    </source>
</evidence>
<accession>A0A3E0HH19</accession>
<comment type="caution">
    <text evidence="1">The sequence shown here is derived from an EMBL/GenBank/DDBJ whole genome shotgun (WGS) entry which is preliminary data.</text>
</comment>
<dbReference type="AlphaFoldDB" id="A0A3E0HH19"/>
<protein>
    <recommendedName>
        <fullName evidence="3">Bacteriocin-like protein</fullName>
    </recommendedName>
</protein>
<dbReference type="Proteomes" id="UP000256884">
    <property type="component" value="Unassembled WGS sequence"/>
</dbReference>
<evidence type="ECO:0008006" key="3">
    <source>
        <dbReference type="Google" id="ProtNLM"/>
    </source>
</evidence>
<organism evidence="1 2">
    <name type="scientific">Tenacibaculum gallaicum</name>
    <dbReference type="NCBI Taxonomy" id="561505"/>
    <lineage>
        <taxon>Bacteria</taxon>
        <taxon>Pseudomonadati</taxon>
        <taxon>Bacteroidota</taxon>
        <taxon>Flavobacteriia</taxon>
        <taxon>Flavobacteriales</taxon>
        <taxon>Flavobacteriaceae</taxon>
        <taxon>Tenacibaculum</taxon>
    </lineage>
</organism>
<dbReference type="EMBL" id="QUNS01000010">
    <property type="protein sequence ID" value="REH45034.1"/>
    <property type="molecule type" value="Genomic_DNA"/>
</dbReference>